<dbReference type="SUPFAM" id="SSF56731">
    <property type="entry name" value="DNA primase core"/>
    <property type="match status" value="1"/>
</dbReference>
<protein>
    <recommendedName>
        <fullName evidence="3">DNA primase</fullName>
    </recommendedName>
</protein>
<gene>
    <name evidence="1" type="ORF">NVP1204O_41</name>
</gene>
<dbReference type="EMBL" id="MG592574">
    <property type="protein sequence ID" value="AUR95261.1"/>
    <property type="molecule type" value="Genomic_DNA"/>
</dbReference>
<name>A0A2I7RNP5_9CAUD</name>
<dbReference type="CDD" id="cd01029">
    <property type="entry name" value="TOPRIM_primases"/>
    <property type="match status" value="1"/>
</dbReference>
<accession>A0A2I7RNP5</accession>
<evidence type="ECO:0000313" key="2">
    <source>
        <dbReference type="Proteomes" id="UP000269294"/>
    </source>
</evidence>
<evidence type="ECO:0008006" key="3">
    <source>
        <dbReference type="Google" id="ProtNLM"/>
    </source>
</evidence>
<evidence type="ECO:0000313" key="1">
    <source>
        <dbReference type="EMBL" id="AUR95261.1"/>
    </source>
</evidence>
<sequence length="276" mass="31360">MGWIHQDDYLEEAKLLPLGHDKRIGHFCGEGDVLKIAHTPKGYTAYCFRCADNGFTPIERQKLSDFDILNQQEAAREMTRTMELPSDFTQEIPTRHALWLFRAGLSMDRIRDSGFGYSERLGRVVLPVYENNKLVYIQARATQFPEQQPKYLNIKGAAKDDIIYTAKPNNELFASTVVITEDILSATRVGEVCLSCSIMGTKLSDGQTIKFAAYDTAVWWLDGDDAGISGSRKGSRALQFYVRSQRIIRTPKDPKMYSSRVIRDVLLSREYDIVVN</sequence>
<dbReference type="Proteomes" id="UP000269294">
    <property type="component" value="Segment"/>
</dbReference>
<dbReference type="InterPro" id="IPR034154">
    <property type="entry name" value="TOPRIM_DnaG/twinkle"/>
</dbReference>
<keyword evidence="2" id="KW-1185">Reference proteome</keyword>
<reference evidence="1 2" key="1">
    <citation type="submission" date="2017-11" db="EMBL/GenBank/DDBJ databases">
        <title>A major lineage of nontailed dsDNA viruses as unrecognized killers of marine bacteria.</title>
        <authorList>
            <person name="Kauffman K.M."/>
            <person name="Hussain F.A."/>
            <person name="Yang J."/>
            <person name="Arevalo P."/>
            <person name="Brown J.M."/>
            <person name="Chang W.K."/>
            <person name="VanInsberghe D."/>
            <person name="Elsherbini J."/>
            <person name="Cutler M.B."/>
            <person name="Kelly L."/>
            <person name="Polz M.F."/>
        </authorList>
    </citation>
    <scope>NUCLEOTIDE SEQUENCE [LARGE SCALE GENOMIC DNA]</scope>
</reference>
<organism evidence="1 2">
    <name type="scientific">Vibrio phage 1.204.O._10N.222.46.F12</name>
    <dbReference type="NCBI Taxonomy" id="1881263"/>
    <lineage>
        <taxon>Viruses</taxon>
        <taxon>Duplodnaviria</taxon>
        <taxon>Heunggongvirae</taxon>
        <taxon>Uroviricota</taxon>
        <taxon>Caudoviricetes</taxon>
        <taxon>Autographivirales</taxon>
        <taxon>Cyclitvirus</taxon>
        <taxon>Cyclitvirus cyclit</taxon>
    </lineage>
</organism>
<proteinExistence type="predicted"/>